<dbReference type="EMBL" id="JACXJA010000020">
    <property type="protein sequence ID" value="MBD2863446.1"/>
    <property type="molecule type" value="Genomic_DNA"/>
</dbReference>
<dbReference type="InterPro" id="IPR011047">
    <property type="entry name" value="Quinoprotein_ADH-like_sf"/>
</dbReference>
<dbReference type="AlphaFoldDB" id="A0A927GZX3"/>
<protein>
    <submittedName>
        <fullName evidence="1">PQQ-like beta-propeller repeat protein</fullName>
    </submittedName>
</protein>
<evidence type="ECO:0000313" key="1">
    <source>
        <dbReference type="EMBL" id="MBD2863446.1"/>
    </source>
</evidence>
<comment type="caution">
    <text evidence="1">The sequence shown here is derived from an EMBL/GenBank/DDBJ whole genome shotgun (WGS) entry which is preliminary data.</text>
</comment>
<accession>A0A927GZX3</accession>
<sequence length="659" mass="71636">MINEREVLVLVSPYEYAGPVSLGDATLVARTQGGAIAGGELYLGTNGSPSTFYAVDALTGRVNFKEPLPGHDVIWAVVVGSDNYVYIGGTNTGYLLRYKPDEKVLENLGANPSNKWIWDLDASPDGRIYGSTYAPGAGKAFVYDIASASFADLGVVQPGQDYVRGGGVSGRYFYAGTGTTAHLFRYDRENGEKTEIPLPITGSAASISNIWGYGGKLFVAYGTSLLVLDELTYRVIRQIDWLSAPAFDGMLSPPSPYNGTLMYYRNKNTSALWTYDLSSDETAPAEPDLALPSHSWRAANWMRIAEGPKTGRHVLVALTNEIERILYDPIDHTIEVLQTQVRPSGIEVQSLETGPDGNLYMGGYQGAMSVYDTAAGQFAVQEKEPHQIEGIGFLNGKAFFGLYGGAVICEYDPTKPFRMGDNPFVAYEIEDEQSRPFTFAAGGGKLFIGTISGYGQLGGALTIYDPAAGTWNVHRHVVNNQSVIGLAYRDGLVYGGTSIWGGLGIPPSETEARFFVWDVAKAARTAELKPEVPGFISPQMIGELSFGPDGLLWGIMWGRAEEADSACALFAMDPLTRTVVKSRVISEGDRGSAWRPFFLRWGGDGMLYTTIGRRLLVFDPRTLDSRLLTDKPVNLMTLGPDGSVYYTQGAQLIKLQVRK</sequence>
<reference evidence="1" key="1">
    <citation type="submission" date="2020-09" db="EMBL/GenBank/DDBJ databases">
        <title>A novel bacterium of genus Paenibacillus, isolated from South China Sea.</title>
        <authorList>
            <person name="Huang H."/>
            <person name="Mo K."/>
            <person name="Hu Y."/>
        </authorList>
    </citation>
    <scope>NUCLEOTIDE SEQUENCE</scope>
    <source>
        <strain evidence="1">IB182363</strain>
    </source>
</reference>
<dbReference type="SUPFAM" id="SSF82171">
    <property type="entry name" value="DPP6 N-terminal domain-like"/>
    <property type="match status" value="1"/>
</dbReference>
<dbReference type="Gene3D" id="2.80.10.50">
    <property type="match status" value="1"/>
</dbReference>
<gene>
    <name evidence="1" type="ORF">IDH45_15745</name>
</gene>
<proteinExistence type="predicted"/>
<dbReference type="Proteomes" id="UP000639396">
    <property type="component" value="Unassembled WGS sequence"/>
</dbReference>
<keyword evidence="2" id="KW-1185">Reference proteome</keyword>
<evidence type="ECO:0000313" key="2">
    <source>
        <dbReference type="Proteomes" id="UP000639396"/>
    </source>
</evidence>
<name>A0A927GZX3_9BACL</name>
<dbReference type="RefSeq" id="WP_190929080.1">
    <property type="nucleotide sequence ID" value="NZ_JACXJA010000020.1"/>
</dbReference>
<organism evidence="1 2">
    <name type="scientific">Paenibacillus oceani</name>
    <dbReference type="NCBI Taxonomy" id="2772510"/>
    <lineage>
        <taxon>Bacteria</taxon>
        <taxon>Bacillati</taxon>
        <taxon>Bacillota</taxon>
        <taxon>Bacilli</taxon>
        <taxon>Bacillales</taxon>
        <taxon>Paenibacillaceae</taxon>
        <taxon>Paenibacillus</taxon>
    </lineage>
</organism>
<dbReference type="SUPFAM" id="SSF50998">
    <property type="entry name" value="Quinoprotein alcohol dehydrogenase-like"/>
    <property type="match status" value="1"/>
</dbReference>